<dbReference type="SUPFAM" id="SSF53697">
    <property type="entry name" value="SIS domain"/>
    <property type="match status" value="1"/>
</dbReference>
<feature type="domain" description="HTH rpiR-type" evidence="4">
    <location>
        <begin position="6"/>
        <end position="82"/>
    </location>
</feature>
<evidence type="ECO:0000256" key="3">
    <source>
        <dbReference type="ARBA" id="ARBA00023163"/>
    </source>
</evidence>
<evidence type="ECO:0000259" key="4">
    <source>
        <dbReference type="PROSITE" id="PS51071"/>
    </source>
</evidence>
<dbReference type="GO" id="GO:0097367">
    <property type="term" value="F:carbohydrate derivative binding"/>
    <property type="evidence" value="ECO:0007669"/>
    <property type="project" value="InterPro"/>
</dbReference>
<protein>
    <submittedName>
        <fullName evidence="6">DNA-binding transcriptional regulator, MurR/RpiR family, contains HTH and SIS domains</fullName>
    </submittedName>
</protein>
<evidence type="ECO:0000313" key="6">
    <source>
        <dbReference type="EMBL" id="SEO99699.1"/>
    </source>
</evidence>
<dbReference type="PANTHER" id="PTHR30514:SF1">
    <property type="entry name" value="HTH-TYPE TRANSCRIPTIONAL REGULATOR HEXR-RELATED"/>
    <property type="match status" value="1"/>
</dbReference>
<reference evidence="6 7" key="1">
    <citation type="submission" date="2016-10" db="EMBL/GenBank/DDBJ databases">
        <authorList>
            <person name="de Groot N.N."/>
        </authorList>
    </citation>
    <scope>NUCLEOTIDE SEQUENCE [LARGE SCALE GENOMIC DNA]</scope>
    <source>
        <strain evidence="6 7">DSM 13305</strain>
    </source>
</reference>
<name>A0A1H8U912_9FIRM</name>
<dbReference type="InterPro" id="IPR000281">
    <property type="entry name" value="HTH_RpiR"/>
</dbReference>
<dbReference type="STRING" id="112903.SAMN04490178_10886"/>
<dbReference type="Proteomes" id="UP000198847">
    <property type="component" value="Unassembled WGS sequence"/>
</dbReference>
<dbReference type="Gene3D" id="3.40.50.10490">
    <property type="entry name" value="Glucose-6-phosphate isomerase like protein, domain 1"/>
    <property type="match status" value="1"/>
</dbReference>
<evidence type="ECO:0000313" key="7">
    <source>
        <dbReference type="Proteomes" id="UP000198847"/>
    </source>
</evidence>
<evidence type="ECO:0000259" key="5">
    <source>
        <dbReference type="PROSITE" id="PS51464"/>
    </source>
</evidence>
<evidence type="ECO:0000256" key="1">
    <source>
        <dbReference type="ARBA" id="ARBA00023015"/>
    </source>
</evidence>
<dbReference type="Gene3D" id="1.10.10.10">
    <property type="entry name" value="Winged helix-like DNA-binding domain superfamily/Winged helix DNA-binding domain"/>
    <property type="match status" value="1"/>
</dbReference>
<dbReference type="Pfam" id="PF01418">
    <property type="entry name" value="HTH_6"/>
    <property type="match status" value="1"/>
</dbReference>
<dbReference type="GO" id="GO:1901135">
    <property type="term" value="P:carbohydrate derivative metabolic process"/>
    <property type="evidence" value="ECO:0007669"/>
    <property type="project" value="InterPro"/>
</dbReference>
<keyword evidence="2 6" id="KW-0238">DNA-binding</keyword>
<dbReference type="OrthoDB" id="3684496at2"/>
<dbReference type="InterPro" id="IPR035472">
    <property type="entry name" value="RpiR-like_SIS"/>
</dbReference>
<gene>
    <name evidence="6" type="ORF">SAMN04490178_10886</name>
</gene>
<keyword evidence="1" id="KW-0805">Transcription regulation</keyword>
<dbReference type="Pfam" id="PF01380">
    <property type="entry name" value="SIS"/>
    <property type="match status" value="1"/>
</dbReference>
<dbReference type="GO" id="GO:0003677">
    <property type="term" value="F:DNA binding"/>
    <property type="evidence" value="ECO:0007669"/>
    <property type="project" value="UniProtKB-KW"/>
</dbReference>
<keyword evidence="7" id="KW-1185">Reference proteome</keyword>
<dbReference type="RefSeq" id="WP_091745785.1">
    <property type="nucleotide sequence ID" value="NZ_FODY01000008.1"/>
</dbReference>
<dbReference type="SUPFAM" id="SSF46689">
    <property type="entry name" value="Homeodomain-like"/>
    <property type="match status" value="1"/>
</dbReference>
<dbReference type="InterPro" id="IPR046348">
    <property type="entry name" value="SIS_dom_sf"/>
</dbReference>
<evidence type="ECO:0000256" key="2">
    <source>
        <dbReference type="ARBA" id="ARBA00023125"/>
    </source>
</evidence>
<accession>A0A1H8U912</accession>
<dbReference type="PROSITE" id="PS51071">
    <property type="entry name" value="HTH_RPIR"/>
    <property type="match status" value="1"/>
</dbReference>
<dbReference type="PANTHER" id="PTHR30514">
    <property type="entry name" value="GLUCOKINASE"/>
    <property type="match status" value="1"/>
</dbReference>
<proteinExistence type="predicted"/>
<dbReference type="EMBL" id="FODY01000008">
    <property type="protein sequence ID" value="SEO99699.1"/>
    <property type="molecule type" value="Genomic_DNA"/>
</dbReference>
<dbReference type="InterPro" id="IPR001347">
    <property type="entry name" value="SIS_dom"/>
</dbReference>
<dbReference type="AlphaFoldDB" id="A0A1H8U912"/>
<feature type="domain" description="SIS" evidence="5">
    <location>
        <begin position="126"/>
        <end position="266"/>
    </location>
</feature>
<dbReference type="CDD" id="cd05013">
    <property type="entry name" value="SIS_RpiR"/>
    <property type="match status" value="1"/>
</dbReference>
<sequence>MNIASPELLSFLIPYYKNFTKSEQKLASYISNHPQQVMKQTISEIAEKTKTSEVTVSRFCRKAGFSGLQDLKLSLSGEIFTPLESVFQDIKVDDSVEYITKKLFGNISTGLQDTLKILDFSALEAAAEKINAARKVDIYALGMSSIVGHDIENHLIRLTKSAHFLADTHMQAISASLLTPEDVLIAISHTGSNIDLLESVKVAKKSGVPIIVITGYPNSPITKLADIVLSGMGCEVTYRSESTASRLVHLAIADVLYTCIIMKDPEKYMQTVTHWRREIAKHRL</sequence>
<keyword evidence="3" id="KW-0804">Transcription</keyword>
<dbReference type="PROSITE" id="PS51464">
    <property type="entry name" value="SIS"/>
    <property type="match status" value="1"/>
</dbReference>
<dbReference type="InterPro" id="IPR047640">
    <property type="entry name" value="RpiR-like"/>
</dbReference>
<organism evidence="6 7">
    <name type="scientific">Propionispora vibrioides</name>
    <dbReference type="NCBI Taxonomy" id="112903"/>
    <lineage>
        <taxon>Bacteria</taxon>
        <taxon>Bacillati</taxon>
        <taxon>Bacillota</taxon>
        <taxon>Negativicutes</taxon>
        <taxon>Selenomonadales</taxon>
        <taxon>Sporomusaceae</taxon>
        <taxon>Propionispora</taxon>
    </lineage>
</organism>
<dbReference type="InterPro" id="IPR009057">
    <property type="entry name" value="Homeodomain-like_sf"/>
</dbReference>
<dbReference type="GO" id="GO:0003700">
    <property type="term" value="F:DNA-binding transcription factor activity"/>
    <property type="evidence" value="ECO:0007669"/>
    <property type="project" value="InterPro"/>
</dbReference>
<dbReference type="InterPro" id="IPR036388">
    <property type="entry name" value="WH-like_DNA-bd_sf"/>
</dbReference>